<dbReference type="InterPro" id="IPR052028">
    <property type="entry name" value="HipA_Ser/Thr_kinase"/>
</dbReference>
<gene>
    <name evidence="6" type="ORF">NG821_11850</name>
</gene>
<keyword evidence="3" id="KW-0418">Kinase</keyword>
<dbReference type="Pfam" id="PF13657">
    <property type="entry name" value="Couple_hipA"/>
    <property type="match status" value="1"/>
</dbReference>
<dbReference type="InterPro" id="IPR017508">
    <property type="entry name" value="HipA_N1"/>
</dbReference>
<dbReference type="EMBL" id="JAMXLY010000068">
    <property type="protein sequence ID" value="MCO6026520.1"/>
    <property type="molecule type" value="Genomic_DNA"/>
</dbReference>
<dbReference type="InterPro" id="IPR012893">
    <property type="entry name" value="HipA-like_C"/>
</dbReference>
<reference evidence="6 7" key="1">
    <citation type="submission" date="2022-06" db="EMBL/GenBank/DDBJ databases">
        <title>A taxonomic note on the genus Prevotella: Description of four novel genera and emended description of the genera Hallella and Xylanibacter.</title>
        <authorList>
            <person name="Hitch T.C.A."/>
        </authorList>
    </citation>
    <scope>NUCLEOTIDE SEQUENCE [LARGE SCALE GENOMIC DNA]</scope>
    <source>
        <strain evidence="6 7">DSM 100619</strain>
    </source>
</reference>
<evidence type="ECO:0000256" key="2">
    <source>
        <dbReference type="ARBA" id="ARBA00022679"/>
    </source>
</evidence>
<evidence type="ECO:0000256" key="1">
    <source>
        <dbReference type="ARBA" id="ARBA00010164"/>
    </source>
</evidence>
<dbReference type="Pfam" id="PF07804">
    <property type="entry name" value="HipA_C"/>
    <property type="match status" value="1"/>
</dbReference>
<dbReference type="Gene3D" id="1.10.1070.20">
    <property type="match status" value="1"/>
</dbReference>
<proteinExistence type="inferred from homology"/>
<keyword evidence="7" id="KW-1185">Reference proteome</keyword>
<name>A0ABT1BZJ8_9BACT</name>
<evidence type="ECO:0000313" key="6">
    <source>
        <dbReference type="EMBL" id="MCO6026520.1"/>
    </source>
</evidence>
<sequence length="498" mass="57166">MKRILAVKLWGNEIGRLAWDEKRRSAYFMFNPNMLDSNLDIAPLVAPLNNPKSHNPIYGEDDRKYQKLPSFIADSLPDDWGNKLFEYWRIENRISSANITPLEKLSFIGKRGMGALEFEPTIDANDKHRDKVDVQSLARLAQKIYQQKEGIHILPEESITMQSLIALGTSAGGRQPKTIIAINKDTNEIRSGQVESEEGFESYILKFGDPERSSAEIEITYFEMARQAGINISDSKLWKVEGINHFLTKRFDRDGKEKLHTQTLAAMYPGTDSYEQLLWVCRKLRLSEKDSEEVFRRMVFNVLANNTDDHDKNFSFIMDKKGHWRLSPAYDITYIFNRGGYMPQEERCLMIRGKLIGITNNDVLKFASDNGIRKAESIIKEVEEAVSSFRTLAKKNDVGKNWIGRIETTIIQNLTAWNYIATSNSNFSFTDNNGRKITNAHIEQAYKGNYHLMAVINGKQRRFVIRKGTENANMINNAGVININEDMIRMLVDKLLKD</sequence>
<evidence type="ECO:0000313" key="7">
    <source>
        <dbReference type="Proteomes" id="UP001204015"/>
    </source>
</evidence>
<accession>A0ABT1BZJ8</accession>
<comment type="caution">
    <text evidence="6">The sequence shown here is derived from an EMBL/GenBank/DDBJ whole genome shotgun (WGS) entry which is preliminary data.</text>
</comment>
<feature type="domain" description="HipA N-terminal subdomain 1" evidence="5">
    <location>
        <begin position="5"/>
        <end position="118"/>
    </location>
</feature>
<feature type="domain" description="HipA-like C-terminal" evidence="4">
    <location>
        <begin position="169"/>
        <end position="386"/>
    </location>
</feature>
<evidence type="ECO:0000259" key="4">
    <source>
        <dbReference type="Pfam" id="PF07804"/>
    </source>
</evidence>
<dbReference type="Proteomes" id="UP001204015">
    <property type="component" value="Unassembled WGS sequence"/>
</dbReference>
<dbReference type="PANTHER" id="PTHR37419">
    <property type="entry name" value="SERINE/THREONINE-PROTEIN KINASE TOXIN HIPA"/>
    <property type="match status" value="1"/>
</dbReference>
<dbReference type="PANTHER" id="PTHR37419:SF8">
    <property type="entry name" value="TOXIN YJJJ"/>
    <property type="match status" value="1"/>
</dbReference>
<comment type="similarity">
    <text evidence="1">Belongs to the HipA Ser/Thr kinase family.</text>
</comment>
<protein>
    <submittedName>
        <fullName evidence="6">Type II toxin-antitoxin system HipA family toxin</fullName>
    </submittedName>
</protein>
<evidence type="ECO:0000259" key="5">
    <source>
        <dbReference type="Pfam" id="PF13657"/>
    </source>
</evidence>
<evidence type="ECO:0000256" key="3">
    <source>
        <dbReference type="ARBA" id="ARBA00022777"/>
    </source>
</evidence>
<keyword evidence="2" id="KW-0808">Transferase</keyword>
<organism evidence="6 7">
    <name type="scientific">Segatella cerevisiae</name>
    <dbReference type="NCBI Taxonomy" id="2053716"/>
    <lineage>
        <taxon>Bacteria</taxon>
        <taxon>Pseudomonadati</taxon>
        <taxon>Bacteroidota</taxon>
        <taxon>Bacteroidia</taxon>
        <taxon>Bacteroidales</taxon>
        <taxon>Prevotellaceae</taxon>
        <taxon>Segatella</taxon>
    </lineage>
</organism>
<dbReference type="RefSeq" id="WP_252761870.1">
    <property type="nucleotide sequence ID" value="NZ_JAMXLY010000068.1"/>
</dbReference>